<dbReference type="GO" id="GO:0016740">
    <property type="term" value="F:transferase activity"/>
    <property type="evidence" value="ECO:0007669"/>
    <property type="project" value="UniProtKB-KW"/>
</dbReference>
<dbReference type="PANTHER" id="PTHR48094:SF19">
    <property type="entry name" value="DJ-1_PFPI DOMAIN-CONTAINING PROTEIN"/>
    <property type="match status" value="1"/>
</dbReference>
<dbReference type="AlphaFoldDB" id="A0A4U5JVS8"/>
<dbReference type="Proteomes" id="UP000308707">
    <property type="component" value="Unassembled WGS sequence"/>
</dbReference>
<evidence type="ECO:0000313" key="2">
    <source>
        <dbReference type="EMBL" id="TKR34060.1"/>
    </source>
</evidence>
<keyword evidence="3" id="KW-1185">Reference proteome</keyword>
<keyword evidence="2" id="KW-0808">Transferase</keyword>
<dbReference type="EMBL" id="SZUA01000001">
    <property type="protein sequence ID" value="TKR34060.1"/>
    <property type="molecule type" value="Genomic_DNA"/>
</dbReference>
<protein>
    <submittedName>
        <fullName evidence="2">Glutamine amidotransferase</fullName>
    </submittedName>
</protein>
<accession>A0A4U5JVS8</accession>
<dbReference type="SUPFAM" id="SSF52317">
    <property type="entry name" value="Class I glutamine amidotransferase-like"/>
    <property type="match status" value="1"/>
</dbReference>
<dbReference type="InterPro" id="IPR002818">
    <property type="entry name" value="DJ-1/PfpI"/>
</dbReference>
<sequence length="190" mass="20063">MTKTVAVVMVDGPADWEMGPVLAAVREWFGMNVITATEDGQPIVSIGGVTILPQRKLADLAPTEADLWILPGSDAWRERIPPAILEGIKTRVAAGKPVAAICGATVALATAGLLEDRPHTSNSLQFLKDNAPNYGGGGHYVDRPCVSDGLVVSASGMGPIGFAVECLRILAPERQAMIEEVRASFAREFA</sequence>
<organism evidence="2 3">
    <name type="scientific">Luteimonas gilva</name>
    <dbReference type="NCBI Taxonomy" id="2572684"/>
    <lineage>
        <taxon>Bacteria</taxon>
        <taxon>Pseudomonadati</taxon>
        <taxon>Pseudomonadota</taxon>
        <taxon>Gammaproteobacteria</taxon>
        <taxon>Lysobacterales</taxon>
        <taxon>Lysobacteraceae</taxon>
        <taxon>Luteimonas</taxon>
    </lineage>
</organism>
<dbReference type="GO" id="GO:0005737">
    <property type="term" value="C:cytoplasm"/>
    <property type="evidence" value="ECO:0007669"/>
    <property type="project" value="TreeGrafter"/>
</dbReference>
<evidence type="ECO:0000313" key="3">
    <source>
        <dbReference type="Proteomes" id="UP000308707"/>
    </source>
</evidence>
<dbReference type="Pfam" id="PF01965">
    <property type="entry name" value="DJ-1_PfpI"/>
    <property type="match status" value="1"/>
</dbReference>
<comment type="caution">
    <text evidence="2">The sequence shown here is derived from an EMBL/GenBank/DDBJ whole genome shotgun (WGS) entry which is preliminary data.</text>
</comment>
<name>A0A4U5JVS8_9GAMM</name>
<dbReference type="OrthoDB" id="6003696at2"/>
<dbReference type="InterPro" id="IPR029062">
    <property type="entry name" value="Class_I_gatase-like"/>
</dbReference>
<proteinExistence type="predicted"/>
<keyword evidence="2" id="KW-0315">Glutamine amidotransferase</keyword>
<evidence type="ECO:0000259" key="1">
    <source>
        <dbReference type="Pfam" id="PF01965"/>
    </source>
</evidence>
<dbReference type="Gene3D" id="3.40.50.880">
    <property type="match status" value="1"/>
</dbReference>
<dbReference type="InterPro" id="IPR050325">
    <property type="entry name" value="Prot/Nucl_acid_deglycase"/>
</dbReference>
<gene>
    <name evidence="2" type="ORF">FCE95_07265</name>
</gene>
<dbReference type="PANTHER" id="PTHR48094">
    <property type="entry name" value="PROTEIN/NUCLEIC ACID DEGLYCASE DJ-1-RELATED"/>
    <property type="match status" value="1"/>
</dbReference>
<feature type="domain" description="DJ-1/PfpI" evidence="1">
    <location>
        <begin position="3"/>
        <end position="166"/>
    </location>
</feature>
<reference evidence="2 3" key="1">
    <citation type="submission" date="2019-04" db="EMBL/GenBank/DDBJ databases">
        <title>Reference strain of H23.</title>
        <authorList>
            <person name="Luo X."/>
        </authorList>
    </citation>
    <scope>NUCLEOTIDE SEQUENCE [LARGE SCALE GENOMIC DNA]</scope>
    <source>
        <strain evidence="2 3">H23</strain>
    </source>
</reference>
<dbReference type="RefSeq" id="WP_137266263.1">
    <property type="nucleotide sequence ID" value="NZ_SZUA01000001.1"/>
</dbReference>